<name>A0A3M6V9S2_9STRA</name>
<dbReference type="OrthoDB" id="8889279at2759"/>
<evidence type="ECO:0000313" key="1">
    <source>
        <dbReference type="EMBL" id="RMX62942.1"/>
    </source>
</evidence>
<dbReference type="Proteomes" id="UP000282087">
    <property type="component" value="Unassembled WGS sequence"/>
</dbReference>
<proteinExistence type="predicted"/>
<dbReference type="VEuPathDB" id="FungiDB:DD237_005473"/>
<sequence>MGSRKDSLNNVEITLIDANQKQQEPLLKLQEDRKIKDLKKFLKSRKPTAFESESESSTERLQAWLGNKGSVDTLFQVLGLHKAMDREANSLLISMNLERWNFVMKYLDNTGHYNFQDTLKETLTALCGNEERATLFLIHLVSLRDTPDESPLKWLHEMQKPEDIYVKMKVEEEDDLLKGSDLAKDWITYLVAYNDLYPQSRKTLDDVVPQFEDKWLKKFLPNLNSYPNQGIKRQILGEIFRSWACAKPPISPANVFDLFKGPNDPEFSALRLIALETYLESYKFGMQLDERSKVTALEKSITQLYYNQNSQNIATTINLFRDRLNALTPNYLSKRKSESSFDDTRDRQRSRGE</sequence>
<accession>A0A3M6V9S2</accession>
<comment type="caution">
    <text evidence="1">The sequence shown here is derived from an EMBL/GenBank/DDBJ whole genome shotgun (WGS) entry which is preliminary data.</text>
</comment>
<dbReference type="EMBL" id="QLLG01000478">
    <property type="protein sequence ID" value="RMX62942.1"/>
    <property type="molecule type" value="Genomic_DNA"/>
</dbReference>
<protein>
    <submittedName>
        <fullName evidence="1">Uncharacterized protein</fullName>
    </submittedName>
</protein>
<dbReference type="AlphaFoldDB" id="A0A3M6V9S2"/>
<reference evidence="1 2" key="1">
    <citation type="submission" date="2018-06" db="EMBL/GenBank/DDBJ databases">
        <title>Comparative genomics of downy mildews reveals potential adaptations to biotrophy.</title>
        <authorList>
            <person name="Fletcher K."/>
            <person name="Klosterman S.J."/>
            <person name="Derevnina L."/>
            <person name="Martin F."/>
            <person name="Koike S."/>
            <person name="Reyes Chin-Wo S."/>
            <person name="Mou B."/>
            <person name="Michelmore R."/>
        </authorList>
    </citation>
    <scope>NUCLEOTIDE SEQUENCE [LARGE SCALE GENOMIC DNA]</scope>
    <source>
        <strain evidence="1 2">R14</strain>
    </source>
</reference>
<organism evidence="1 2">
    <name type="scientific">Peronospora effusa</name>
    <dbReference type="NCBI Taxonomy" id="542832"/>
    <lineage>
        <taxon>Eukaryota</taxon>
        <taxon>Sar</taxon>
        <taxon>Stramenopiles</taxon>
        <taxon>Oomycota</taxon>
        <taxon>Peronosporomycetes</taxon>
        <taxon>Peronosporales</taxon>
        <taxon>Peronosporaceae</taxon>
        <taxon>Peronospora</taxon>
    </lineage>
</organism>
<gene>
    <name evidence="1" type="ORF">DD238_008497</name>
</gene>
<keyword evidence="2" id="KW-1185">Reference proteome</keyword>
<evidence type="ECO:0000313" key="2">
    <source>
        <dbReference type="Proteomes" id="UP000282087"/>
    </source>
</evidence>